<feature type="domain" description="FAD-binding" evidence="5">
    <location>
        <begin position="4"/>
        <end position="185"/>
    </location>
</feature>
<dbReference type="InterPro" id="IPR054707">
    <property type="entry name" value="DhpH_subs-bd"/>
</dbReference>
<dbReference type="Gene3D" id="3.30.9.60">
    <property type="match status" value="1"/>
</dbReference>
<evidence type="ECO:0000256" key="1">
    <source>
        <dbReference type="ARBA" id="ARBA00022630"/>
    </source>
</evidence>
<keyword evidence="8" id="KW-1185">Reference proteome</keyword>
<dbReference type="PANTHER" id="PTHR47469:SF2">
    <property type="entry name" value="OS06G0597600 PROTEIN"/>
    <property type="match status" value="1"/>
</dbReference>
<evidence type="ECO:0000313" key="7">
    <source>
        <dbReference type="EMBL" id="KAL1845340.1"/>
    </source>
</evidence>
<comment type="caution">
    <text evidence="7">The sequence shown here is derived from an EMBL/GenBank/DDBJ whole genome shotgun (WGS) entry which is preliminary data.</text>
</comment>
<evidence type="ECO:0000256" key="2">
    <source>
        <dbReference type="ARBA" id="ARBA00022827"/>
    </source>
</evidence>
<dbReference type="Gene3D" id="3.50.50.60">
    <property type="entry name" value="FAD/NAD(P)-binding domain"/>
    <property type="match status" value="1"/>
</dbReference>
<feature type="domain" description="2,6-dihydroxypyridine 3-monooxygenase substrate binding" evidence="6">
    <location>
        <begin position="190"/>
        <end position="319"/>
    </location>
</feature>
<keyword evidence="3" id="KW-0560">Oxidoreductase</keyword>
<dbReference type="InterPro" id="IPR053212">
    <property type="entry name" value="DHP_3-monooxygenase"/>
</dbReference>
<feature type="chain" id="PRO_5045283502" evidence="4">
    <location>
        <begin position="21"/>
        <end position="441"/>
    </location>
</feature>
<dbReference type="InterPro" id="IPR002938">
    <property type="entry name" value="FAD-bd"/>
</dbReference>
<keyword evidence="1" id="KW-0285">Flavoprotein</keyword>
<keyword evidence="2" id="KW-0274">FAD</keyword>
<dbReference type="PRINTS" id="PR00420">
    <property type="entry name" value="RNGMNOXGNASE"/>
</dbReference>
<organism evidence="7 8">
    <name type="scientific">Diaporthe australafricana</name>
    <dbReference type="NCBI Taxonomy" id="127596"/>
    <lineage>
        <taxon>Eukaryota</taxon>
        <taxon>Fungi</taxon>
        <taxon>Dikarya</taxon>
        <taxon>Ascomycota</taxon>
        <taxon>Pezizomycotina</taxon>
        <taxon>Sordariomycetes</taxon>
        <taxon>Sordariomycetidae</taxon>
        <taxon>Diaporthales</taxon>
        <taxon>Diaporthaceae</taxon>
        <taxon>Diaporthe</taxon>
    </lineage>
</organism>
<dbReference type="Proteomes" id="UP001583177">
    <property type="component" value="Unassembled WGS sequence"/>
</dbReference>
<dbReference type="InterPro" id="IPR036188">
    <property type="entry name" value="FAD/NAD-bd_sf"/>
</dbReference>
<dbReference type="EMBL" id="JAWRVE010000340">
    <property type="protein sequence ID" value="KAL1845340.1"/>
    <property type="molecule type" value="Genomic_DNA"/>
</dbReference>
<sequence>MSKNVVIIGGSLAALMCGVALKHAGHSVTILEKADNERQSHMAGVCLGRDAEEYLANHDRITESFTHRSNRLQSFDDRHQLKIFVNILRDITSWDTLYYRLRSCFDAYQSSVYPSPPLASDITGRALYSSRKAVIELESTNKGQKPGMTVTVLDRETQEVTDIRADLVIGADGPDSFVRSKYLPKVKRKYVGYIAWRGTVPESDVSDETRAIFHRSVTLQLMHLQHCLVYTIPGPNGSLAPGERLLNFLWYTNESSEALDEILIDGIDGHRHHNIVPAGRVRQDIWATRLDCARRVPLEPPFLEVISNIKSPFIQVITDFCSPQASFEDGRVLLVGDALSLYRSHTAFSGTQAAFDALRVADYVEGKISLQRWEEKVLRFARLHWSQSMWWGSYYQHRRPFAILTALHYWAYCAVDSIKSWWYGEEPLLRTSVSKIVPYES</sequence>
<protein>
    <submittedName>
        <fullName evidence="7">Uncharacterized protein</fullName>
    </submittedName>
</protein>
<evidence type="ECO:0000313" key="8">
    <source>
        <dbReference type="Proteomes" id="UP001583177"/>
    </source>
</evidence>
<dbReference type="SUPFAM" id="SSF51905">
    <property type="entry name" value="FAD/NAD(P)-binding domain"/>
    <property type="match status" value="1"/>
</dbReference>
<accession>A0ABR3VUI4</accession>
<proteinExistence type="predicted"/>
<evidence type="ECO:0000256" key="3">
    <source>
        <dbReference type="ARBA" id="ARBA00023002"/>
    </source>
</evidence>
<dbReference type="PANTHER" id="PTHR47469">
    <property type="entry name" value="MONOOXYGENASE-LIKE"/>
    <property type="match status" value="1"/>
</dbReference>
<gene>
    <name evidence="7" type="ORF">Daus18300_014565</name>
</gene>
<feature type="signal peptide" evidence="4">
    <location>
        <begin position="1"/>
        <end position="20"/>
    </location>
</feature>
<dbReference type="SUPFAM" id="SSF54373">
    <property type="entry name" value="FAD-linked reductases, C-terminal domain"/>
    <property type="match status" value="1"/>
</dbReference>
<evidence type="ECO:0000259" key="6">
    <source>
        <dbReference type="Pfam" id="PF22607"/>
    </source>
</evidence>
<evidence type="ECO:0000259" key="5">
    <source>
        <dbReference type="Pfam" id="PF01494"/>
    </source>
</evidence>
<name>A0ABR3VUI4_9PEZI</name>
<evidence type="ECO:0000256" key="4">
    <source>
        <dbReference type="SAM" id="SignalP"/>
    </source>
</evidence>
<dbReference type="Pfam" id="PF01494">
    <property type="entry name" value="FAD_binding_3"/>
    <property type="match status" value="1"/>
</dbReference>
<keyword evidence="4" id="KW-0732">Signal</keyword>
<dbReference type="Pfam" id="PF22607">
    <property type="entry name" value="FAD_binding-like"/>
    <property type="match status" value="1"/>
</dbReference>
<reference evidence="7 8" key="1">
    <citation type="journal article" date="2024" name="IMA Fungus">
        <title>IMA Genome - F19 : A genome assembly and annotation guide to empower mycologists, including annotated draft genome sequences of Ceratocystis pirilliformis, Diaporthe australafricana, Fusarium ophioides, Paecilomyces lecythidis, and Sporothrix stenoceras.</title>
        <authorList>
            <person name="Aylward J."/>
            <person name="Wilson A.M."/>
            <person name="Visagie C.M."/>
            <person name="Spraker J."/>
            <person name="Barnes I."/>
            <person name="Buitendag C."/>
            <person name="Ceriani C."/>
            <person name="Del Mar Angel L."/>
            <person name="du Plessis D."/>
            <person name="Fuchs T."/>
            <person name="Gasser K."/>
            <person name="Kramer D."/>
            <person name="Li W."/>
            <person name="Munsamy K."/>
            <person name="Piso A."/>
            <person name="Price J.L."/>
            <person name="Sonnekus B."/>
            <person name="Thomas C."/>
            <person name="van der Nest A."/>
            <person name="van Dijk A."/>
            <person name="van Heerden A."/>
            <person name="van Vuuren N."/>
            <person name="Yilmaz N."/>
            <person name="Duong T.A."/>
            <person name="van der Merwe N.A."/>
            <person name="Wingfield M.J."/>
            <person name="Wingfield B.D."/>
        </authorList>
    </citation>
    <scope>NUCLEOTIDE SEQUENCE [LARGE SCALE GENOMIC DNA]</scope>
    <source>
        <strain evidence="7 8">CMW 18300</strain>
    </source>
</reference>